<evidence type="ECO:0000313" key="2">
    <source>
        <dbReference type="EMBL" id="KZE19718.1"/>
    </source>
</evidence>
<reference evidence="3" key="1">
    <citation type="submission" date="2016-01" db="EMBL/GenBank/DDBJ databases">
        <title>Draft genome of Chromobacterium sp. F49.</title>
        <authorList>
            <person name="Hong K.W."/>
        </authorList>
    </citation>
    <scope>NUCLEOTIDE SEQUENCE [LARGE SCALE GENOMIC DNA]</scope>
    <source>
        <strain evidence="3">M40</strain>
    </source>
</reference>
<dbReference type="RefSeq" id="WP_063250020.1">
    <property type="nucleotide sequence ID" value="NZ_LQQR01000018.1"/>
</dbReference>
<dbReference type="GO" id="GO:0009036">
    <property type="term" value="F:type II site-specific deoxyribonuclease activity"/>
    <property type="evidence" value="ECO:0007669"/>
    <property type="project" value="InterPro"/>
</dbReference>
<evidence type="ECO:0008006" key="4">
    <source>
        <dbReference type="Google" id="ProtNLM"/>
    </source>
</evidence>
<gene>
    <name evidence="2" type="ORF">AVW13_11365</name>
</gene>
<dbReference type="EMBL" id="LQQR01000018">
    <property type="protein sequence ID" value="KZE19718.1"/>
    <property type="molecule type" value="Genomic_DNA"/>
</dbReference>
<proteinExistence type="predicted"/>
<evidence type="ECO:0000313" key="3">
    <source>
        <dbReference type="Proteomes" id="UP000076612"/>
    </source>
</evidence>
<feature type="region of interest" description="Disordered" evidence="1">
    <location>
        <begin position="1"/>
        <end position="23"/>
    </location>
</feature>
<dbReference type="InterPro" id="IPR011335">
    <property type="entry name" value="Restrct_endonuc-II-like"/>
</dbReference>
<dbReference type="AlphaFoldDB" id="A0AB34XTI1"/>
<dbReference type="Pfam" id="PF09195">
    <property type="entry name" value="Endonuc-BglII"/>
    <property type="match status" value="1"/>
</dbReference>
<dbReference type="GO" id="GO:0009307">
    <property type="term" value="P:DNA restriction-modification system"/>
    <property type="evidence" value="ECO:0007669"/>
    <property type="project" value="InterPro"/>
</dbReference>
<evidence type="ECO:0000256" key="1">
    <source>
        <dbReference type="SAM" id="MobiDB-lite"/>
    </source>
</evidence>
<comment type="caution">
    <text evidence="2">The sequence shown here is derived from an EMBL/GenBank/DDBJ whole genome shotgun (WGS) entry which is preliminary data.</text>
</comment>
<name>A0AB34XTI1_9MICO</name>
<protein>
    <recommendedName>
        <fullName evidence="4">Restriction endonuclease BglII</fullName>
    </recommendedName>
</protein>
<dbReference type="InterPro" id="IPR015278">
    <property type="entry name" value="BglII-like"/>
</dbReference>
<accession>A0AB34XTI1</accession>
<sequence>MSHDDQTVAADQLPGTVQPPQTELPTGYHYGVTRYADLILNSAFPEKFADIVANREDFYIDYAEDIQAGGGSRARHTARHDEGLTRRGWAKHNVTVEKLVDGEPVFRVRNHEIDVFTMGDDGTYPGIADEMEWNNKDPFFHRDLNNFQALHREGVIAVGVIITRGPRLQEVLEFLGNEGEYSKTKYGKATTHWDKLIPMIDMGGGGECPLLCIGIEPEKVRGLPVDTLKDFTFSDGTALELPEAADVTEK</sequence>
<organism evidence="2 3">
    <name type="scientific">Brevibacterium casei</name>
    <dbReference type="NCBI Taxonomy" id="33889"/>
    <lineage>
        <taxon>Bacteria</taxon>
        <taxon>Bacillati</taxon>
        <taxon>Actinomycetota</taxon>
        <taxon>Actinomycetes</taxon>
        <taxon>Micrococcales</taxon>
        <taxon>Brevibacteriaceae</taxon>
        <taxon>Brevibacterium</taxon>
    </lineage>
</organism>
<dbReference type="SUPFAM" id="SSF52980">
    <property type="entry name" value="Restriction endonuclease-like"/>
    <property type="match status" value="1"/>
</dbReference>
<dbReference type="Proteomes" id="UP000076612">
    <property type="component" value="Unassembled WGS sequence"/>
</dbReference>